<sequence>MSSLSTKASHSTSTSSVSPASTSTTTSVSGESQIITPLSSTSLSACDINNETTITTTNPTPSFLSNLTTQTRTNFSESKIPQFVTHLTSELQESITLNSDRSMLPTKTLITSRQETGRYLVIDLGGSTLKICIIELQRNSKYEIIEGPVKCDINNDSKIVDLAFFKMIAEKVSTVLNHSDVFEVGGVVHTGISWSFPFDQTEPNNGFIYVVSKGYVLTDETRGCDLSCLFADQFNALPQEQNQKGFKVCVNSIINDAVAVFNSGF</sequence>
<evidence type="ECO:0000313" key="2">
    <source>
        <dbReference type="Proteomes" id="UP001165064"/>
    </source>
</evidence>
<proteinExistence type="predicted"/>
<accession>A0ACB5T5B1</accession>
<organism evidence="1 2">
    <name type="scientific">Ambrosiozyma monospora</name>
    <name type="common">Yeast</name>
    <name type="synonym">Endomycopsis monosporus</name>
    <dbReference type="NCBI Taxonomy" id="43982"/>
    <lineage>
        <taxon>Eukaryota</taxon>
        <taxon>Fungi</taxon>
        <taxon>Dikarya</taxon>
        <taxon>Ascomycota</taxon>
        <taxon>Saccharomycotina</taxon>
        <taxon>Pichiomycetes</taxon>
        <taxon>Pichiales</taxon>
        <taxon>Pichiaceae</taxon>
        <taxon>Ambrosiozyma</taxon>
    </lineage>
</organism>
<protein>
    <submittedName>
        <fullName evidence="1">Unnamed protein product</fullName>
    </submittedName>
</protein>
<name>A0ACB5T5B1_AMBMO</name>
<dbReference type="Proteomes" id="UP001165064">
    <property type="component" value="Unassembled WGS sequence"/>
</dbReference>
<evidence type="ECO:0000313" key="1">
    <source>
        <dbReference type="EMBL" id="GME81518.1"/>
    </source>
</evidence>
<comment type="caution">
    <text evidence="1">The sequence shown here is derived from an EMBL/GenBank/DDBJ whole genome shotgun (WGS) entry which is preliminary data.</text>
</comment>
<dbReference type="EMBL" id="BSXS01003559">
    <property type="protein sequence ID" value="GME81518.1"/>
    <property type="molecule type" value="Genomic_DNA"/>
</dbReference>
<gene>
    <name evidence="1" type="ORF">Amon02_000499400</name>
</gene>
<reference evidence="1" key="1">
    <citation type="submission" date="2023-04" db="EMBL/GenBank/DDBJ databases">
        <title>Ambrosiozyma monospora NBRC 10751.</title>
        <authorList>
            <person name="Ichikawa N."/>
            <person name="Sato H."/>
            <person name="Tonouchi N."/>
        </authorList>
    </citation>
    <scope>NUCLEOTIDE SEQUENCE</scope>
    <source>
        <strain evidence="1">NBRC 10751</strain>
    </source>
</reference>
<keyword evidence="2" id="KW-1185">Reference proteome</keyword>